<sequence>MEIGYINTAKLTHRSLAIKVVKVESPTKAQIALKDWGRSVWRPSNDCYQLLDRFRELEWQAVPCGLVRIKPTQDTNTWPRNTRRITKAIAERKTGWIQIEKAINDSAAYIDLAIDNSPGNGDYDLGHILTQLGHT</sequence>
<dbReference type="Gene3D" id="2.30.30.140">
    <property type="match status" value="1"/>
</dbReference>
<name>A0A026W0E8_OOCBI</name>
<evidence type="ECO:0000313" key="1">
    <source>
        <dbReference type="EMBL" id="EZA49527.1"/>
    </source>
</evidence>
<organism evidence="1 2">
    <name type="scientific">Ooceraea biroi</name>
    <name type="common">Clonal raider ant</name>
    <name type="synonym">Cerapachys biroi</name>
    <dbReference type="NCBI Taxonomy" id="2015173"/>
    <lineage>
        <taxon>Eukaryota</taxon>
        <taxon>Metazoa</taxon>
        <taxon>Ecdysozoa</taxon>
        <taxon>Arthropoda</taxon>
        <taxon>Hexapoda</taxon>
        <taxon>Insecta</taxon>
        <taxon>Pterygota</taxon>
        <taxon>Neoptera</taxon>
        <taxon>Endopterygota</taxon>
        <taxon>Hymenoptera</taxon>
        <taxon>Apocrita</taxon>
        <taxon>Aculeata</taxon>
        <taxon>Formicoidea</taxon>
        <taxon>Formicidae</taxon>
        <taxon>Dorylinae</taxon>
        <taxon>Ooceraea</taxon>
    </lineage>
</organism>
<dbReference type="InterPro" id="IPR035437">
    <property type="entry name" value="SNase_OB-fold_sf"/>
</dbReference>
<accession>A0A026W0E8</accession>
<dbReference type="Gene3D" id="2.40.50.90">
    <property type="match status" value="1"/>
</dbReference>
<dbReference type="OMA" id="NTAKLTH"/>
<dbReference type="SUPFAM" id="SSF63748">
    <property type="entry name" value="Tudor/PWWP/MBT"/>
    <property type="match status" value="1"/>
</dbReference>
<evidence type="ECO:0008006" key="3">
    <source>
        <dbReference type="Google" id="ProtNLM"/>
    </source>
</evidence>
<dbReference type="EMBL" id="KK107505">
    <property type="protein sequence ID" value="EZA49527.1"/>
    <property type="molecule type" value="Genomic_DNA"/>
</dbReference>
<evidence type="ECO:0000313" key="2">
    <source>
        <dbReference type="Proteomes" id="UP000053097"/>
    </source>
</evidence>
<protein>
    <recommendedName>
        <fullName evidence="3">Tudor domain-containing protein</fullName>
    </recommendedName>
</protein>
<reference evidence="1 2" key="1">
    <citation type="journal article" date="2014" name="Curr. Biol.">
        <title>The genome of the clonal raider ant Cerapachys biroi.</title>
        <authorList>
            <person name="Oxley P.R."/>
            <person name="Ji L."/>
            <person name="Fetter-Pruneda I."/>
            <person name="McKenzie S.K."/>
            <person name="Li C."/>
            <person name="Hu H."/>
            <person name="Zhang G."/>
            <person name="Kronauer D.J."/>
        </authorList>
    </citation>
    <scope>NUCLEOTIDE SEQUENCE [LARGE SCALE GENOMIC DNA]</scope>
</reference>
<proteinExistence type="predicted"/>
<dbReference type="Proteomes" id="UP000053097">
    <property type="component" value="Unassembled WGS sequence"/>
</dbReference>
<gene>
    <name evidence="1" type="ORF">X777_12228</name>
</gene>
<dbReference type="AlphaFoldDB" id="A0A026W0E8"/>
<keyword evidence="2" id="KW-1185">Reference proteome</keyword>